<sequence length="409" mass="44498">MNTALPPMAYLISRYPAISHTFILREIQRLRTLGHTIFTASINPPDRGVEAMEPYERQEANNTFFVKAQGAWGALTALLYWCVKSPLQLAQMVGAGLGMAKAGNRLYGLAYALEAALVARWMQQHDLRHLHVHFGNAGATVGVLVKQLIGCHLSYTIHGPDEFDDVPGQHLPLKMQQADQVVCISQFAKGQLMRISRPEDWAKFQVCRLGVDPAQFTFTARKSANTTTKLLCVGRLSAAKGQVLLVQACAQLRDQGLDFSLTLVGDGPDRQRIEQTIASLQLGSHITLTGSLNQEAVKAHFAQADVFVLPSLAEGIPVVLMEAMSSGVPCVSTPVNGIPELIVHDSTGLLATPGDVDSLARQLTRLIQQPQLRQSLADAAHGKVLADFDLIRNVARLSQCFTQAQRVAA</sequence>
<reference evidence="2 3" key="1">
    <citation type="submission" date="2017-01" db="EMBL/GenBank/DDBJ databases">
        <title>Novel large sulfur bacteria in the metagenomes of groundwater-fed chemosynthetic microbial mats in the Lake Huron basin.</title>
        <authorList>
            <person name="Sharrar A.M."/>
            <person name="Flood B.E."/>
            <person name="Bailey J.V."/>
            <person name="Jones D.S."/>
            <person name="Biddanda B."/>
            <person name="Ruberg S.A."/>
            <person name="Marcus D.N."/>
            <person name="Dick G.J."/>
        </authorList>
    </citation>
    <scope>NUCLEOTIDE SEQUENCE [LARGE SCALE GENOMIC DNA]</scope>
    <source>
        <strain evidence="2">A7</strain>
    </source>
</reference>
<dbReference type="AlphaFoldDB" id="A0A1W9KPT2"/>
<dbReference type="SUPFAM" id="SSF53756">
    <property type="entry name" value="UDP-Glycosyltransferase/glycogen phosphorylase"/>
    <property type="match status" value="1"/>
</dbReference>
<evidence type="ECO:0000313" key="2">
    <source>
        <dbReference type="EMBL" id="OQW86173.1"/>
    </source>
</evidence>
<feature type="domain" description="Glycosyl transferase family 1" evidence="1">
    <location>
        <begin position="223"/>
        <end position="380"/>
    </location>
</feature>
<dbReference type="CDD" id="cd03801">
    <property type="entry name" value="GT4_PimA-like"/>
    <property type="match status" value="1"/>
</dbReference>
<dbReference type="EMBL" id="MTEI01000021">
    <property type="protein sequence ID" value="OQW86173.1"/>
    <property type="molecule type" value="Genomic_DNA"/>
</dbReference>
<dbReference type="Proteomes" id="UP000192505">
    <property type="component" value="Unassembled WGS sequence"/>
</dbReference>
<dbReference type="InterPro" id="IPR001296">
    <property type="entry name" value="Glyco_trans_1"/>
</dbReference>
<comment type="caution">
    <text evidence="2">The sequence shown here is derived from an EMBL/GenBank/DDBJ whole genome shotgun (WGS) entry which is preliminary data.</text>
</comment>
<evidence type="ECO:0000313" key="3">
    <source>
        <dbReference type="Proteomes" id="UP000192505"/>
    </source>
</evidence>
<proteinExistence type="predicted"/>
<dbReference type="PANTHER" id="PTHR45947:SF15">
    <property type="entry name" value="TEICHURONIC ACID BIOSYNTHESIS GLYCOSYLTRANSFERASE TUAC-RELATED"/>
    <property type="match status" value="1"/>
</dbReference>
<dbReference type="InterPro" id="IPR050194">
    <property type="entry name" value="Glycosyltransferase_grp1"/>
</dbReference>
<organism evidence="2 3">
    <name type="scientific">Rhodoferax ferrireducens</name>
    <dbReference type="NCBI Taxonomy" id="192843"/>
    <lineage>
        <taxon>Bacteria</taxon>
        <taxon>Pseudomonadati</taxon>
        <taxon>Pseudomonadota</taxon>
        <taxon>Betaproteobacteria</taxon>
        <taxon>Burkholderiales</taxon>
        <taxon>Comamonadaceae</taxon>
        <taxon>Rhodoferax</taxon>
    </lineage>
</organism>
<dbReference type="GO" id="GO:0016757">
    <property type="term" value="F:glycosyltransferase activity"/>
    <property type="evidence" value="ECO:0007669"/>
    <property type="project" value="InterPro"/>
</dbReference>
<gene>
    <name evidence="2" type="ORF">BWK72_18645</name>
</gene>
<dbReference type="PANTHER" id="PTHR45947">
    <property type="entry name" value="SULFOQUINOVOSYL TRANSFERASE SQD2"/>
    <property type="match status" value="1"/>
</dbReference>
<protein>
    <recommendedName>
        <fullName evidence="1">Glycosyl transferase family 1 domain-containing protein</fullName>
    </recommendedName>
</protein>
<dbReference type="Gene3D" id="3.40.50.2000">
    <property type="entry name" value="Glycogen Phosphorylase B"/>
    <property type="match status" value="2"/>
</dbReference>
<accession>A0A1W9KPT2</accession>
<dbReference type="Pfam" id="PF00534">
    <property type="entry name" value="Glycos_transf_1"/>
    <property type="match status" value="1"/>
</dbReference>
<name>A0A1W9KPT2_9BURK</name>
<evidence type="ECO:0000259" key="1">
    <source>
        <dbReference type="Pfam" id="PF00534"/>
    </source>
</evidence>